<dbReference type="AlphaFoldDB" id="A0A2M4DCQ5"/>
<accession>A0A2M4DCQ5</accession>
<sequence length="92" mass="10566">MQRSSTVYSIALAAIHAALTNGHGPPMIGFLKHAFPCGRRRESLRLWRANDNKSFEYFPTPRKPSLKNHFWGGYTIHWSTFVYIFRSPLGIS</sequence>
<reference evidence="1" key="1">
    <citation type="submission" date="2018-01" db="EMBL/GenBank/DDBJ databases">
        <title>An insight into the sialome of Amazonian anophelines.</title>
        <authorList>
            <person name="Ribeiro J.M."/>
            <person name="Scarpassa V."/>
            <person name="Calvo E."/>
        </authorList>
    </citation>
    <scope>NUCLEOTIDE SEQUENCE</scope>
</reference>
<protein>
    <submittedName>
        <fullName evidence="1">Putative secreted protein</fullName>
    </submittedName>
</protein>
<name>A0A2M4DCQ5_ANODA</name>
<evidence type="ECO:0000313" key="1">
    <source>
        <dbReference type="EMBL" id="MBW75373.1"/>
    </source>
</evidence>
<dbReference type="EMBL" id="GGFL01011195">
    <property type="protein sequence ID" value="MBW75373.1"/>
    <property type="molecule type" value="Transcribed_RNA"/>
</dbReference>
<proteinExistence type="predicted"/>
<organism evidence="1">
    <name type="scientific">Anopheles darlingi</name>
    <name type="common">Mosquito</name>
    <dbReference type="NCBI Taxonomy" id="43151"/>
    <lineage>
        <taxon>Eukaryota</taxon>
        <taxon>Metazoa</taxon>
        <taxon>Ecdysozoa</taxon>
        <taxon>Arthropoda</taxon>
        <taxon>Hexapoda</taxon>
        <taxon>Insecta</taxon>
        <taxon>Pterygota</taxon>
        <taxon>Neoptera</taxon>
        <taxon>Endopterygota</taxon>
        <taxon>Diptera</taxon>
        <taxon>Nematocera</taxon>
        <taxon>Culicoidea</taxon>
        <taxon>Culicidae</taxon>
        <taxon>Anophelinae</taxon>
        <taxon>Anopheles</taxon>
    </lineage>
</organism>